<dbReference type="Proteomes" id="UP000199004">
    <property type="component" value="Unassembled WGS sequence"/>
</dbReference>
<dbReference type="STRING" id="1005944.SAMN05192576_4022"/>
<evidence type="ECO:0000256" key="3">
    <source>
        <dbReference type="SAM" id="SignalP"/>
    </source>
</evidence>
<evidence type="ECO:0000256" key="1">
    <source>
        <dbReference type="SAM" id="MobiDB-lite"/>
    </source>
</evidence>
<keyword evidence="2" id="KW-1133">Transmembrane helix</keyword>
<keyword evidence="3" id="KW-0732">Signal</keyword>
<dbReference type="EMBL" id="FNIC01000008">
    <property type="protein sequence ID" value="SDO43019.1"/>
    <property type="molecule type" value="Genomic_DNA"/>
</dbReference>
<keyword evidence="2" id="KW-0812">Transmembrane</keyword>
<feature type="signal peptide" evidence="3">
    <location>
        <begin position="1"/>
        <end position="18"/>
    </location>
</feature>
<feature type="domain" description="Protein-glutamine gamma-glutamyltransferase-like C-terminal" evidence="4">
    <location>
        <begin position="152"/>
        <end position="221"/>
    </location>
</feature>
<evidence type="ECO:0000313" key="6">
    <source>
        <dbReference type="Proteomes" id="UP000199004"/>
    </source>
</evidence>
<feature type="region of interest" description="Disordered" evidence="1">
    <location>
        <begin position="32"/>
        <end position="62"/>
    </location>
</feature>
<sequence length="236" mass="25373">MAGVLLATVVLLGLATWAASIGTDDVVGDGPGAGATLTRPTDANTASGPRYEPRGDTPPPRDGHAGWATFLARTLIGVAVVLVAVYVVRRALDVARWLRGRGRRLPDEDPEPDGPSALLAQATSAAEAILSDGEDQRELLETGTPRNAIVACWHRFEVQAADAGVPRRRSETSSEFTLRLLDLVDADLDAVAVLARLYREARFSDHDLGEPARDEARTALDALHRGLSSRWVRSRR</sequence>
<keyword evidence="6" id="KW-1185">Reference proteome</keyword>
<keyword evidence="2" id="KW-0472">Membrane</keyword>
<feature type="compositionally biased region" description="Basic and acidic residues" evidence="1">
    <location>
        <begin position="51"/>
        <end position="62"/>
    </location>
</feature>
<feature type="chain" id="PRO_5039669420" description="Protein-glutamine gamma-glutamyltransferase-like C-terminal domain-containing protein" evidence="3">
    <location>
        <begin position="19"/>
        <end position="236"/>
    </location>
</feature>
<dbReference type="Pfam" id="PF13559">
    <property type="entry name" value="DUF4129"/>
    <property type="match status" value="1"/>
</dbReference>
<feature type="compositionally biased region" description="Polar residues" evidence="1">
    <location>
        <begin position="38"/>
        <end position="47"/>
    </location>
</feature>
<accession>A0A1H0JHW4</accession>
<dbReference type="AlphaFoldDB" id="A0A1H0JHW4"/>
<evidence type="ECO:0000256" key="2">
    <source>
        <dbReference type="SAM" id="Phobius"/>
    </source>
</evidence>
<evidence type="ECO:0000259" key="4">
    <source>
        <dbReference type="Pfam" id="PF13559"/>
    </source>
</evidence>
<gene>
    <name evidence="5" type="ORF">SAMN05192576_4022</name>
</gene>
<organism evidence="5 6">
    <name type="scientific">Nocardioides szechwanensis</name>
    <dbReference type="NCBI Taxonomy" id="1005944"/>
    <lineage>
        <taxon>Bacteria</taxon>
        <taxon>Bacillati</taxon>
        <taxon>Actinomycetota</taxon>
        <taxon>Actinomycetes</taxon>
        <taxon>Propionibacteriales</taxon>
        <taxon>Nocardioidaceae</taxon>
        <taxon>Nocardioides</taxon>
    </lineage>
</organism>
<protein>
    <recommendedName>
        <fullName evidence="4">Protein-glutamine gamma-glutamyltransferase-like C-terminal domain-containing protein</fullName>
    </recommendedName>
</protein>
<evidence type="ECO:0000313" key="5">
    <source>
        <dbReference type="EMBL" id="SDO43019.1"/>
    </source>
</evidence>
<reference evidence="5 6" key="1">
    <citation type="submission" date="2016-10" db="EMBL/GenBank/DDBJ databases">
        <authorList>
            <person name="de Groot N.N."/>
        </authorList>
    </citation>
    <scope>NUCLEOTIDE SEQUENCE [LARGE SCALE GENOMIC DNA]</scope>
    <source>
        <strain evidence="5 6">CGMCC 1.11147</strain>
    </source>
</reference>
<proteinExistence type="predicted"/>
<feature type="transmembrane region" description="Helical" evidence="2">
    <location>
        <begin position="67"/>
        <end position="88"/>
    </location>
</feature>
<dbReference type="InterPro" id="IPR025403">
    <property type="entry name" value="TgpA-like_C"/>
</dbReference>
<name>A0A1H0JHW4_9ACTN</name>